<dbReference type="Proteomes" id="UP000031668">
    <property type="component" value="Unassembled WGS sequence"/>
</dbReference>
<accession>A0A0C2MTD1</accession>
<dbReference type="EMBL" id="JWZT01004047">
    <property type="protein sequence ID" value="KII64972.1"/>
    <property type="molecule type" value="Genomic_DNA"/>
</dbReference>
<proteinExistence type="predicted"/>
<keyword evidence="2" id="KW-1185">Reference proteome</keyword>
<protein>
    <submittedName>
        <fullName evidence="1">Uncharacterized protein</fullName>
    </submittedName>
</protein>
<dbReference type="InterPro" id="IPR053164">
    <property type="entry name" value="IS1016-like_transposase"/>
</dbReference>
<name>A0A0C2MTD1_THEKT</name>
<sequence length="153" mass="17856">MSAFFEKSKLSLYQIVMPLAYFCKGIHSKDFLIKQFEISHHKTVVDWERFLRYIFINHVLNHSSKVGGPDLWIDGSVDETGAVFLDLRVIRNKPTLKELIRRNIAPGSIIVRDVWAGYNGLENEYVREVITHKYEFVNAEGYHTQRIEARWGA</sequence>
<evidence type="ECO:0000313" key="2">
    <source>
        <dbReference type="Proteomes" id="UP000031668"/>
    </source>
</evidence>
<dbReference type="AlphaFoldDB" id="A0A0C2MTD1"/>
<comment type="caution">
    <text evidence="1">The sequence shown here is derived from an EMBL/GenBank/DDBJ whole genome shotgun (WGS) entry which is preliminary data.</text>
</comment>
<dbReference type="PANTHER" id="PTHR47163:SF2">
    <property type="entry name" value="SI:DKEY-17M8.2"/>
    <property type="match status" value="1"/>
</dbReference>
<dbReference type="PANTHER" id="PTHR47163">
    <property type="entry name" value="DDE_TNP_IS1595 DOMAIN-CONTAINING PROTEIN"/>
    <property type="match status" value="1"/>
</dbReference>
<evidence type="ECO:0000313" key="1">
    <source>
        <dbReference type="EMBL" id="KII64972.1"/>
    </source>
</evidence>
<organism evidence="1 2">
    <name type="scientific">Thelohanellus kitauei</name>
    <name type="common">Myxosporean</name>
    <dbReference type="NCBI Taxonomy" id="669202"/>
    <lineage>
        <taxon>Eukaryota</taxon>
        <taxon>Metazoa</taxon>
        <taxon>Cnidaria</taxon>
        <taxon>Myxozoa</taxon>
        <taxon>Myxosporea</taxon>
        <taxon>Bivalvulida</taxon>
        <taxon>Platysporina</taxon>
        <taxon>Myxobolidae</taxon>
        <taxon>Thelohanellus</taxon>
    </lineage>
</organism>
<gene>
    <name evidence="1" type="ORF">RF11_05948</name>
</gene>
<reference evidence="1 2" key="1">
    <citation type="journal article" date="2014" name="Genome Biol. Evol.">
        <title>The genome of the myxosporean Thelohanellus kitauei shows adaptations to nutrient acquisition within its fish host.</title>
        <authorList>
            <person name="Yang Y."/>
            <person name="Xiong J."/>
            <person name="Zhou Z."/>
            <person name="Huo F."/>
            <person name="Miao W."/>
            <person name="Ran C."/>
            <person name="Liu Y."/>
            <person name="Zhang J."/>
            <person name="Feng J."/>
            <person name="Wang M."/>
            <person name="Wang M."/>
            <person name="Wang L."/>
            <person name="Yao B."/>
        </authorList>
    </citation>
    <scope>NUCLEOTIDE SEQUENCE [LARGE SCALE GENOMIC DNA]</scope>
    <source>
        <strain evidence="1">Wuqing</strain>
    </source>
</reference>